<dbReference type="PANTHER" id="PTHR30173">
    <property type="entry name" value="SIGMA 19 FACTOR"/>
    <property type="match status" value="1"/>
</dbReference>
<organism evidence="2 3">
    <name type="scientific">Leifsonia naganoensis</name>
    <dbReference type="NCBI Taxonomy" id="150025"/>
    <lineage>
        <taxon>Bacteria</taxon>
        <taxon>Bacillati</taxon>
        <taxon>Actinomycetota</taxon>
        <taxon>Actinomycetes</taxon>
        <taxon>Micrococcales</taxon>
        <taxon>Microbacteriaceae</taxon>
        <taxon>Leifsonia</taxon>
    </lineage>
</organism>
<keyword evidence="1" id="KW-0472">Membrane</keyword>
<keyword evidence="3" id="KW-1185">Reference proteome</keyword>
<keyword evidence="1" id="KW-1133">Transmembrane helix</keyword>
<dbReference type="AlphaFoldDB" id="A0A853DM52"/>
<dbReference type="RefSeq" id="WP_179700946.1">
    <property type="nucleotide sequence ID" value="NZ_BAAAHA010000006.1"/>
</dbReference>
<sequence length="131" mass="14221">MRRAPNGRGLPDAERRRLCEEFLSALQQDDLARLIAVVGPHPRVVVDTGEQPVAEPSHLAEPLIAWSILFRALRIGSVSALSWEAHSVNGAPGLVGRRSGRVVAVVAVSGVVGAVTDVWIVENPEKLRHWQ</sequence>
<dbReference type="EMBL" id="JACCHJ010000001">
    <property type="protein sequence ID" value="NYK10156.1"/>
    <property type="molecule type" value="Genomic_DNA"/>
</dbReference>
<comment type="caution">
    <text evidence="2">The sequence shown here is derived from an EMBL/GenBank/DDBJ whole genome shotgun (WGS) entry which is preliminary data.</text>
</comment>
<name>A0A853DM52_9MICO</name>
<dbReference type="PANTHER" id="PTHR30173:SF43">
    <property type="entry name" value="ECF RNA POLYMERASE SIGMA FACTOR SIGI-RELATED"/>
    <property type="match status" value="1"/>
</dbReference>
<accession>A0A853DM52</accession>
<proteinExistence type="predicted"/>
<gene>
    <name evidence="2" type="ORF">HNR14_002037</name>
</gene>
<dbReference type="InterPro" id="IPR052704">
    <property type="entry name" value="ECF_Sigma-70_Domain"/>
</dbReference>
<feature type="transmembrane region" description="Helical" evidence="1">
    <location>
        <begin position="102"/>
        <end position="121"/>
    </location>
</feature>
<keyword evidence="1" id="KW-0812">Transmembrane</keyword>
<evidence type="ECO:0000313" key="3">
    <source>
        <dbReference type="Proteomes" id="UP000521075"/>
    </source>
</evidence>
<reference evidence="2 3" key="1">
    <citation type="submission" date="2020-07" db="EMBL/GenBank/DDBJ databases">
        <title>Sequencing the genomes of 1000 actinobacteria strains.</title>
        <authorList>
            <person name="Klenk H.-P."/>
        </authorList>
    </citation>
    <scope>NUCLEOTIDE SEQUENCE [LARGE SCALE GENOMIC DNA]</scope>
    <source>
        <strain evidence="2 3">DSM 15166</strain>
    </source>
</reference>
<evidence type="ECO:0000313" key="2">
    <source>
        <dbReference type="EMBL" id="NYK10156.1"/>
    </source>
</evidence>
<evidence type="ECO:0000256" key="1">
    <source>
        <dbReference type="SAM" id="Phobius"/>
    </source>
</evidence>
<dbReference type="GO" id="GO:0016987">
    <property type="term" value="F:sigma factor activity"/>
    <property type="evidence" value="ECO:0007669"/>
    <property type="project" value="TreeGrafter"/>
</dbReference>
<dbReference type="Proteomes" id="UP000521075">
    <property type="component" value="Unassembled WGS sequence"/>
</dbReference>
<protein>
    <submittedName>
        <fullName evidence="2">RNA polymerase sigma-70 factor (ECF subfamily)</fullName>
    </submittedName>
</protein>